<keyword evidence="2" id="KW-1185">Reference proteome</keyword>
<comment type="caution">
    <text evidence="1">The sequence shown here is derived from an EMBL/GenBank/DDBJ whole genome shotgun (WGS) entry which is preliminary data.</text>
</comment>
<proteinExistence type="predicted"/>
<dbReference type="EMBL" id="JYNV01000213">
    <property type="protein sequence ID" value="KZM22450.1"/>
    <property type="molecule type" value="Genomic_DNA"/>
</dbReference>
<name>A0A163CGQ9_DIDRA</name>
<dbReference type="Proteomes" id="UP000076837">
    <property type="component" value="Unassembled WGS sequence"/>
</dbReference>
<dbReference type="AlphaFoldDB" id="A0A163CGQ9"/>
<evidence type="ECO:0000313" key="2">
    <source>
        <dbReference type="Proteomes" id="UP000076837"/>
    </source>
</evidence>
<gene>
    <name evidence="1" type="ORF">ST47_g6364</name>
</gene>
<sequence length="115" mass="12712">MGHIYSRLVLNHDLSFADLDNMIDAREMDIDELSASLDLVCYVRQVHRELLLSTSSATVFLGFVLEGGGGYLDPGVAEVIEATREALADVGVSWEELLEALRQGQWNVGVEKCEE</sequence>
<reference evidence="1 2" key="1">
    <citation type="journal article" date="2016" name="Sci. Rep.">
        <title>Draft genome sequencing and secretome analysis of fungal phytopathogen Ascochyta rabiei provides insight into the necrotrophic effector repertoire.</title>
        <authorList>
            <person name="Verma S."/>
            <person name="Gazara R.K."/>
            <person name="Nizam S."/>
            <person name="Parween S."/>
            <person name="Chattopadhyay D."/>
            <person name="Verma P.K."/>
        </authorList>
    </citation>
    <scope>NUCLEOTIDE SEQUENCE [LARGE SCALE GENOMIC DNA]</scope>
    <source>
        <strain evidence="1 2">ArDII</strain>
    </source>
</reference>
<organism evidence="1 2">
    <name type="scientific">Didymella rabiei</name>
    <name type="common">Chickpea ascochyta blight fungus</name>
    <name type="synonym">Mycosphaerella rabiei</name>
    <dbReference type="NCBI Taxonomy" id="5454"/>
    <lineage>
        <taxon>Eukaryota</taxon>
        <taxon>Fungi</taxon>
        <taxon>Dikarya</taxon>
        <taxon>Ascomycota</taxon>
        <taxon>Pezizomycotina</taxon>
        <taxon>Dothideomycetes</taxon>
        <taxon>Pleosporomycetidae</taxon>
        <taxon>Pleosporales</taxon>
        <taxon>Pleosporineae</taxon>
        <taxon>Didymellaceae</taxon>
        <taxon>Ascochyta</taxon>
    </lineage>
</organism>
<evidence type="ECO:0000313" key="1">
    <source>
        <dbReference type="EMBL" id="KZM22450.1"/>
    </source>
</evidence>
<protein>
    <submittedName>
        <fullName evidence="1">Uncharacterized protein</fullName>
    </submittedName>
</protein>
<accession>A0A163CGQ9</accession>